<dbReference type="Proteomes" id="UP000595512">
    <property type="component" value="Chromosome"/>
</dbReference>
<keyword evidence="7" id="KW-1185">Reference proteome</keyword>
<dbReference type="GO" id="GO:0016779">
    <property type="term" value="F:nucleotidyltransferase activity"/>
    <property type="evidence" value="ECO:0007669"/>
    <property type="project" value="InterPro"/>
</dbReference>
<feature type="domain" description="Polymerase nucleotidyl transferase" evidence="3">
    <location>
        <begin position="17"/>
        <end position="65"/>
    </location>
</feature>
<dbReference type="Gene3D" id="3.30.460.10">
    <property type="entry name" value="Beta Polymerase, domain 2"/>
    <property type="match status" value="1"/>
</dbReference>
<evidence type="ECO:0000313" key="6">
    <source>
        <dbReference type="EMBL" id="QQX27078.1"/>
    </source>
</evidence>
<dbReference type="GeneID" id="62499807"/>
<dbReference type="OrthoDB" id="1933376at2"/>
<feature type="domain" description="Adenylyltransferase AadA C-terminal" evidence="4">
    <location>
        <begin position="191"/>
        <end position="241"/>
    </location>
</feature>
<organism evidence="5 7">
    <name type="scientific">Heyndrickxia sporothermodurans</name>
    <dbReference type="NCBI Taxonomy" id="46224"/>
    <lineage>
        <taxon>Bacteria</taxon>
        <taxon>Bacillati</taxon>
        <taxon>Bacillota</taxon>
        <taxon>Bacilli</taxon>
        <taxon>Bacillales</taxon>
        <taxon>Bacillaceae</taxon>
        <taxon>Heyndrickxia</taxon>
    </lineage>
</organism>
<evidence type="ECO:0000256" key="1">
    <source>
        <dbReference type="ARBA" id="ARBA00022679"/>
    </source>
</evidence>
<keyword evidence="2" id="KW-1133">Transmembrane helix</keyword>
<dbReference type="InterPro" id="IPR002934">
    <property type="entry name" value="Polymerase_NTP_transf_dom"/>
</dbReference>
<evidence type="ECO:0000259" key="4">
    <source>
        <dbReference type="Pfam" id="PF13427"/>
    </source>
</evidence>
<gene>
    <name evidence="5" type="ORF">B4102_3672</name>
    <name evidence="6" type="ORF">JGZ69_10105</name>
</gene>
<dbReference type="Pfam" id="PF01909">
    <property type="entry name" value="NTP_transf_2"/>
    <property type="match status" value="1"/>
</dbReference>
<dbReference type="InterPro" id="IPR043519">
    <property type="entry name" value="NT_sf"/>
</dbReference>
<name>A0A150KLF5_9BACI</name>
<dbReference type="AlphaFoldDB" id="A0A150KLF5"/>
<keyword evidence="2" id="KW-0812">Transmembrane</keyword>
<dbReference type="PATRIC" id="fig|46224.3.peg.356"/>
<evidence type="ECO:0000259" key="3">
    <source>
        <dbReference type="Pfam" id="PF01909"/>
    </source>
</evidence>
<evidence type="ECO:0000313" key="5">
    <source>
        <dbReference type="EMBL" id="KYC94321.1"/>
    </source>
</evidence>
<dbReference type="InterPro" id="IPR025184">
    <property type="entry name" value="AadA_C"/>
</dbReference>
<dbReference type="STRING" id="46224.B4102_3672"/>
<keyword evidence="1" id="KW-0808">Transferase</keyword>
<keyword evidence="2" id="KW-0472">Membrane</keyword>
<proteinExistence type="predicted"/>
<dbReference type="Proteomes" id="UP000075666">
    <property type="component" value="Unassembled WGS sequence"/>
</dbReference>
<evidence type="ECO:0000313" key="8">
    <source>
        <dbReference type="Proteomes" id="UP000595512"/>
    </source>
</evidence>
<reference evidence="5 7" key="1">
    <citation type="submission" date="2016-01" db="EMBL/GenBank/DDBJ databases">
        <title>Genome Sequences of Twelve Sporeforming Bacillus Species Isolated from Foods.</title>
        <authorList>
            <person name="Berendsen E.M."/>
            <person name="Wells-Bennik M.H."/>
            <person name="Krawcyk A.O."/>
            <person name="De Jong A."/>
            <person name="Holsappel S."/>
            <person name="Eijlander R.T."/>
            <person name="Kuipers O.P."/>
        </authorList>
    </citation>
    <scope>NUCLEOTIDE SEQUENCE [LARGE SCALE GENOMIC DNA]</scope>
    <source>
        <strain evidence="5 7">B4102</strain>
    </source>
</reference>
<dbReference type="EMBL" id="LQYN01000102">
    <property type="protein sequence ID" value="KYC94321.1"/>
    <property type="molecule type" value="Genomic_DNA"/>
</dbReference>
<reference evidence="6 8" key="2">
    <citation type="submission" date="2020-12" db="EMBL/GenBank/DDBJ databases">
        <title>Taxonomic evaluation of the Bacillus sporothermodurans group of bacteria based on whole genome sequences.</title>
        <authorList>
            <person name="Fiedler G."/>
            <person name="Herbstmann A.-D."/>
            <person name="Doll E."/>
            <person name="Wenning M."/>
            <person name="Brinks E."/>
            <person name="Kabisch J."/>
            <person name="Breitenwieser F."/>
            <person name="Lappann M."/>
            <person name="Boehnlein C."/>
            <person name="Franz C."/>
        </authorList>
    </citation>
    <scope>NUCLEOTIDE SEQUENCE [LARGE SCALE GENOMIC DNA]</scope>
    <source>
        <strain evidence="6 8">DSM 10599</strain>
    </source>
</reference>
<evidence type="ECO:0000313" key="7">
    <source>
        <dbReference type="Proteomes" id="UP000075666"/>
    </source>
</evidence>
<evidence type="ECO:0000256" key="2">
    <source>
        <dbReference type="SAM" id="Phobius"/>
    </source>
</evidence>
<dbReference type="RefSeq" id="WP_066234983.1">
    <property type="nucleotide sequence ID" value="NZ_CP066701.1"/>
</dbReference>
<accession>A0A150KLF5</accession>
<dbReference type="Pfam" id="PF13427">
    <property type="entry name" value="AadA_C"/>
    <property type="match status" value="1"/>
</dbReference>
<dbReference type="KEGG" id="hspo:JGZ69_10105"/>
<dbReference type="EMBL" id="CP066701">
    <property type="protein sequence ID" value="QQX27078.1"/>
    <property type="molecule type" value="Genomic_DNA"/>
</dbReference>
<protein>
    <submittedName>
        <fullName evidence="6">DUF4111 domain-containing protein</fullName>
    </submittedName>
</protein>
<feature type="transmembrane region" description="Helical" evidence="2">
    <location>
        <begin position="177"/>
        <end position="199"/>
    </location>
</feature>
<sequence length="276" mass="32913">MNHIPVRVNEVLSVYFDFFESKLPNLLDSYYLYGSTSLGEYNERQSDIDFIAVVKREMSEIEIHRLKDIHYHMQKRFPHTTLDGVYILQIDLESPNKNTPLCPYFNDGKFQGFKKFDQNSIDAYQLKKYGVTVRGEKLENVNFDVNWDVLIENMRANLNTYWRNWANDCKQFLSLKYIGLFFNLGMIEWGVLGVSRLYYTFREKDITSKVGAGEYALRTVPQKWHKIINESMRLRKGNKKSFYTSVFARRKDALDYMEFIIRESNRLFTEDNRLRK</sequence>
<dbReference type="SUPFAM" id="SSF81301">
    <property type="entry name" value="Nucleotidyltransferase"/>
    <property type="match status" value="1"/>
</dbReference>